<evidence type="ECO:0000313" key="3">
    <source>
        <dbReference type="EMBL" id="MBO1322185.1"/>
    </source>
</evidence>
<feature type="domain" description="NodB homology" evidence="2">
    <location>
        <begin position="83"/>
        <end position="263"/>
    </location>
</feature>
<gene>
    <name evidence="3" type="ORF">J3U88_27170</name>
</gene>
<keyword evidence="1" id="KW-0472">Membrane</keyword>
<sequence>MASALFSKIKRRLYDDATFLGYWYGYLSLPLIPLFYATYHFSLHWSIVPAATVAALLAVDIGRRLSQTRLLGPIIRRVDTEEKLIALTFDDGPNPPFTEDILATLSRHEAKATFFMIGEQAAKHPDTVKAVLKQGSQVGNHGWTHRPLLGRTPLGVSREIRRTDHLLQTLGSSKLIPFRAPYAAQFISVPLVLALMQKPNVMFDVTPDDWRGEKAKVIADRVIKQIQPGSIVLLHDGGGDRKQTVLAVKTILRELSKQGYRFVTTETLMAVGPTQGDSRKD</sequence>
<feature type="transmembrane region" description="Helical" evidence="1">
    <location>
        <begin position="20"/>
        <end position="37"/>
    </location>
</feature>
<reference evidence="3" key="1">
    <citation type="submission" date="2021-03" db="EMBL/GenBank/DDBJ databases">
        <authorList>
            <person name="Wang G."/>
        </authorList>
    </citation>
    <scope>NUCLEOTIDE SEQUENCE</scope>
    <source>
        <strain evidence="3">KCTC 12899</strain>
    </source>
</reference>
<dbReference type="Gene3D" id="3.20.20.370">
    <property type="entry name" value="Glycoside hydrolase/deacetylase"/>
    <property type="match status" value="1"/>
</dbReference>
<dbReference type="InterPro" id="IPR050248">
    <property type="entry name" value="Polysacc_deacetylase_ArnD"/>
</dbReference>
<dbReference type="SUPFAM" id="SSF88713">
    <property type="entry name" value="Glycoside hydrolase/deacetylase"/>
    <property type="match status" value="1"/>
</dbReference>
<dbReference type="GO" id="GO:0016810">
    <property type="term" value="F:hydrolase activity, acting on carbon-nitrogen (but not peptide) bonds"/>
    <property type="evidence" value="ECO:0007669"/>
    <property type="project" value="InterPro"/>
</dbReference>
<dbReference type="Pfam" id="PF01522">
    <property type="entry name" value="Polysacc_deac_1"/>
    <property type="match status" value="1"/>
</dbReference>
<dbReference type="AlphaFoldDB" id="A0A8J7QGZ5"/>
<name>A0A8J7QGZ5_9BACT</name>
<dbReference type="PANTHER" id="PTHR10587">
    <property type="entry name" value="GLYCOSYL TRANSFERASE-RELATED"/>
    <property type="match status" value="1"/>
</dbReference>
<protein>
    <submittedName>
        <fullName evidence="3">Polysaccharide deacetylase family protein</fullName>
    </submittedName>
</protein>
<evidence type="ECO:0000259" key="2">
    <source>
        <dbReference type="PROSITE" id="PS51677"/>
    </source>
</evidence>
<dbReference type="GO" id="GO:0005975">
    <property type="term" value="P:carbohydrate metabolic process"/>
    <property type="evidence" value="ECO:0007669"/>
    <property type="project" value="InterPro"/>
</dbReference>
<dbReference type="EMBL" id="JAFREP010000032">
    <property type="protein sequence ID" value="MBO1322185.1"/>
    <property type="molecule type" value="Genomic_DNA"/>
</dbReference>
<keyword evidence="1" id="KW-0812">Transmembrane</keyword>
<keyword evidence="4" id="KW-1185">Reference proteome</keyword>
<dbReference type="RefSeq" id="WP_207862158.1">
    <property type="nucleotide sequence ID" value="NZ_JAFREP010000032.1"/>
</dbReference>
<dbReference type="InterPro" id="IPR002509">
    <property type="entry name" value="NODB_dom"/>
</dbReference>
<accession>A0A8J7QGZ5</accession>
<dbReference type="Proteomes" id="UP000664417">
    <property type="component" value="Unassembled WGS sequence"/>
</dbReference>
<keyword evidence="1" id="KW-1133">Transmembrane helix</keyword>
<dbReference type="InterPro" id="IPR011330">
    <property type="entry name" value="Glyco_hydro/deAcase_b/a-brl"/>
</dbReference>
<proteinExistence type="predicted"/>
<organism evidence="3 4">
    <name type="scientific">Acanthopleuribacter pedis</name>
    <dbReference type="NCBI Taxonomy" id="442870"/>
    <lineage>
        <taxon>Bacteria</taxon>
        <taxon>Pseudomonadati</taxon>
        <taxon>Acidobacteriota</taxon>
        <taxon>Holophagae</taxon>
        <taxon>Acanthopleuribacterales</taxon>
        <taxon>Acanthopleuribacteraceae</taxon>
        <taxon>Acanthopleuribacter</taxon>
    </lineage>
</organism>
<evidence type="ECO:0000256" key="1">
    <source>
        <dbReference type="SAM" id="Phobius"/>
    </source>
</evidence>
<comment type="caution">
    <text evidence="3">The sequence shown here is derived from an EMBL/GenBank/DDBJ whole genome shotgun (WGS) entry which is preliminary data.</text>
</comment>
<evidence type="ECO:0000313" key="4">
    <source>
        <dbReference type="Proteomes" id="UP000664417"/>
    </source>
</evidence>
<dbReference type="PROSITE" id="PS51677">
    <property type="entry name" value="NODB"/>
    <property type="match status" value="1"/>
</dbReference>